<dbReference type="Proteomes" id="UP000785200">
    <property type="component" value="Unassembled WGS sequence"/>
</dbReference>
<dbReference type="Pfam" id="PF01370">
    <property type="entry name" value="Epimerase"/>
    <property type="match status" value="1"/>
</dbReference>
<accession>A0A9P6SLI8</accession>
<dbReference type="GO" id="GO:0005737">
    <property type="term" value="C:cytoplasm"/>
    <property type="evidence" value="ECO:0007669"/>
    <property type="project" value="TreeGrafter"/>
</dbReference>
<dbReference type="Gene3D" id="3.40.50.720">
    <property type="entry name" value="NAD(P)-binding Rossmann-like Domain"/>
    <property type="match status" value="1"/>
</dbReference>
<dbReference type="PANTHER" id="PTHR48079">
    <property type="entry name" value="PROTEIN YEEZ"/>
    <property type="match status" value="1"/>
</dbReference>
<evidence type="ECO:0000313" key="2">
    <source>
        <dbReference type="EMBL" id="KAG0645403.1"/>
    </source>
</evidence>
<dbReference type="GO" id="GO:0004029">
    <property type="term" value="F:aldehyde dehydrogenase (NAD+) activity"/>
    <property type="evidence" value="ECO:0007669"/>
    <property type="project" value="TreeGrafter"/>
</dbReference>
<proteinExistence type="predicted"/>
<dbReference type="InterPro" id="IPR001509">
    <property type="entry name" value="Epimerase_deHydtase"/>
</dbReference>
<reference evidence="2" key="1">
    <citation type="submission" date="2019-07" db="EMBL/GenBank/DDBJ databases">
        <title>Hyphodiscus hymeniophilus genome sequencing and assembly.</title>
        <authorList>
            <person name="Kramer G."/>
            <person name="Nodwell J."/>
        </authorList>
    </citation>
    <scope>NUCLEOTIDE SEQUENCE</scope>
    <source>
        <strain evidence="2">ATCC 34498</strain>
    </source>
</reference>
<dbReference type="OrthoDB" id="10262413at2759"/>
<protein>
    <recommendedName>
        <fullName evidence="1">NAD-dependent epimerase/dehydratase domain-containing protein</fullName>
    </recommendedName>
</protein>
<evidence type="ECO:0000259" key="1">
    <source>
        <dbReference type="Pfam" id="PF01370"/>
    </source>
</evidence>
<keyword evidence="3" id="KW-1185">Reference proteome</keyword>
<dbReference type="AlphaFoldDB" id="A0A9P6SLI8"/>
<dbReference type="InterPro" id="IPR036291">
    <property type="entry name" value="NAD(P)-bd_dom_sf"/>
</dbReference>
<dbReference type="EMBL" id="VNKQ01000019">
    <property type="protein sequence ID" value="KAG0645403.1"/>
    <property type="molecule type" value="Genomic_DNA"/>
</dbReference>
<sequence>MEALKVLVTGATGYIGGSIVSTLLEAKIHERHHLSVLIRGEERAAVFQSQGVHTVLFKGLDDTEVLQRIASEHDIIIDNASGYYPSSAKAFILGLNDRKQTGGRVHYIRTSGTSNVGDQPITGEYHEVHTLTDKSNVYAYEKYRDSLHAYPQRTADLVTVETGLATGVPTTIVMAPTIYGVGSGNFNKISIQIPMLTRLAIKFGQTCMVGEGKGVWDHVHITDLTALYQLLLLKILAHEEVPTGERGVLFSGTGRFSWRELSENIAKALFELHAIKTDAVQSIVLEVATDRYGLPFPELAFASNSRTSADLARELGWKPSKTAQDFSDTFLQEAKLVVAEKGFGLR</sequence>
<dbReference type="SUPFAM" id="SSF51735">
    <property type="entry name" value="NAD(P)-binding Rossmann-fold domains"/>
    <property type="match status" value="1"/>
</dbReference>
<dbReference type="InterPro" id="IPR051783">
    <property type="entry name" value="NAD(P)-dependent_oxidoreduct"/>
</dbReference>
<feature type="domain" description="NAD-dependent epimerase/dehydratase" evidence="1">
    <location>
        <begin position="6"/>
        <end position="234"/>
    </location>
</feature>
<organism evidence="2 3">
    <name type="scientific">Hyphodiscus hymeniophilus</name>
    <dbReference type="NCBI Taxonomy" id="353542"/>
    <lineage>
        <taxon>Eukaryota</taxon>
        <taxon>Fungi</taxon>
        <taxon>Dikarya</taxon>
        <taxon>Ascomycota</taxon>
        <taxon>Pezizomycotina</taxon>
        <taxon>Leotiomycetes</taxon>
        <taxon>Helotiales</taxon>
        <taxon>Hyphodiscaceae</taxon>
        <taxon>Hyphodiscus</taxon>
    </lineage>
</organism>
<evidence type="ECO:0000313" key="3">
    <source>
        <dbReference type="Proteomes" id="UP000785200"/>
    </source>
</evidence>
<dbReference type="PANTHER" id="PTHR48079:SF6">
    <property type="entry name" value="NAD(P)-BINDING DOMAIN-CONTAINING PROTEIN-RELATED"/>
    <property type="match status" value="1"/>
</dbReference>
<name>A0A9P6SLI8_9HELO</name>
<gene>
    <name evidence="2" type="ORF">D0Z07_8971</name>
</gene>
<comment type="caution">
    <text evidence="2">The sequence shown here is derived from an EMBL/GenBank/DDBJ whole genome shotgun (WGS) entry which is preliminary data.</text>
</comment>